<dbReference type="GO" id="GO:0016020">
    <property type="term" value="C:membrane"/>
    <property type="evidence" value="ECO:0007669"/>
    <property type="project" value="UniProtKB-SubCell"/>
</dbReference>
<keyword evidence="3" id="KW-0812">Transmembrane</keyword>
<feature type="transmembrane region" description="Helical" evidence="3">
    <location>
        <begin position="207"/>
        <end position="227"/>
    </location>
</feature>
<dbReference type="InterPro" id="IPR050327">
    <property type="entry name" value="Proton-linked_MCT"/>
</dbReference>
<dbReference type="InterPro" id="IPR011701">
    <property type="entry name" value="MFS"/>
</dbReference>
<accession>A0AAN7ZWZ5</accession>
<evidence type="ECO:0000256" key="3">
    <source>
        <dbReference type="SAM" id="Phobius"/>
    </source>
</evidence>
<feature type="transmembrane region" description="Helical" evidence="3">
    <location>
        <begin position="342"/>
        <end position="366"/>
    </location>
</feature>
<feature type="transmembrane region" description="Helical" evidence="3">
    <location>
        <begin position="87"/>
        <end position="106"/>
    </location>
</feature>
<feature type="transmembrane region" description="Helical" evidence="3">
    <location>
        <begin position="288"/>
        <end position="309"/>
    </location>
</feature>
<dbReference type="AlphaFoldDB" id="A0AAN7ZWZ5"/>
<evidence type="ECO:0008006" key="6">
    <source>
        <dbReference type="Google" id="ProtNLM"/>
    </source>
</evidence>
<reference evidence="4" key="1">
    <citation type="submission" date="2023-08" db="EMBL/GenBank/DDBJ databases">
        <title>Black Yeasts Isolated from many extreme environments.</title>
        <authorList>
            <person name="Coleine C."/>
            <person name="Stajich J.E."/>
            <person name="Selbmann L."/>
        </authorList>
    </citation>
    <scope>NUCLEOTIDE SEQUENCE</scope>
    <source>
        <strain evidence="4">CCFEE 5810</strain>
    </source>
</reference>
<feature type="transmembrane region" description="Helical" evidence="3">
    <location>
        <begin position="118"/>
        <end position="137"/>
    </location>
</feature>
<comment type="subcellular location">
    <subcellularLocation>
        <location evidence="1">Membrane</location>
        <topology evidence="1">Multi-pass membrane protein</topology>
    </subcellularLocation>
</comment>
<dbReference type="Pfam" id="PF07690">
    <property type="entry name" value="MFS_1"/>
    <property type="match status" value="1"/>
</dbReference>
<organism evidence="4 5">
    <name type="scientific">Elasticomyces elasticus</name>
    <dbReference type="NCBI Taxonomy" id="574655"/>
    <lineage>
        <taxon>Eukaryota</taxon>
        <taxon>Fungi</taxon>
        <taxon>Dikarya</taxon>
        <taxon>Ascomycota</taxon>
        <taxon>Pezizomycotina</taxon>
        <taxon>Dothideomycetes</taxon>
        <taxon>Dothideomycetidae</taxon>
        <taxon>Mycosphaerellales</taxon>
        <taxon>Teratosphaeriaceae</taxon>
        <taxon>Elasticomyces</taxon>
    </lineage>
</organism>
<feature type="transmembrane region" description="Helical" evidence="3">
    <location>
        <begin position="250"/>
        <end position="268"/>
    </location>
</feature>
<gene>
    <name evidence="4" type="ORF">LTR97_009558</name>
</gene>
<dbReference type="GO" id="GO:0022857">
    <property type="term" value="F:transmembrane transporter activity"/>
    <property type="evidence" value="ECO:0007669"/>
    <property type="project" value="InterPro"/>
</dbReference>
<keyword evidence="3" id="KW-1133">Transmembrane helix</keyword>
<comment type="similarity">
    <text evidence="2">Belongs to the major facilitator superfamily. Monocarboxylate porter (TC 2.A.1.13) family.</text>
</comment>
<comment type="caution">
    <text evidence="4">The sequence shown here is derived from an EMBL/GenBank/DDBJ whole genome shotgun (WGS) entry which is preliminary data.</text>
</comment>
<dbReference type="PANTHER" id="PTHR11360">
    <property type="entry name" value="MONOCARBOXYLATE TRANSPORTER"/>
    <property type="match status" value="1"/>
</dbReference>
<keyword evidence="3" id="KW-0472">Membrane</keyword>
<name>A0AAN7ZWZ5_9PEZI</name>
<dbReference type="Gene3D" id="1.20.1250.20">
    <property type="entry name" value="MFS general substrate transporter like domains"/>
    <property type="match status" value="2"/>
</dbReference>
<proteinExistence type="inferred from homology"/>
<feature type="transmembrane region" description="Helical" evidence="3">
    <location>
        <begin position="46"/>
        <end position="67"/>
    </location>
</feature>
<dbReference type="PANTHER" id="PTHR11360:SF287">
    <property type="entry name" value="MFS MONOCARBOXYLATE TRANSPORTER"/>
    <property type="match status" value="1"/>
</dbReference>
<dbReference type="Proteomes" id="UP001310594">
    <property type="component" value="Unassembled WGS sequence"/>
</dbReference>
<evidence type="ECO:0000256" key="2">
    <source>
        <dbReference type="ARBA" id="ARBA00006727"/>
    </source>
</evidence>
<dbReference type="InterPro" id="IPR036259">
    <property type="entry name" value="MFS_trans_sf"/>
</dbReference>
<feature type="transmembrane region" description="Helical" evidence="3">
    <location>
        <begin position="316"/>
        <end position="336"/>
    </location>
</feature>
<dbReference type="EMBL" id="JAVRQU010000016">
    <property type="protein sequence ID" value="KAK5693941.1"/>
    <property type="molecule type" value="Genomic_DNA"/>
</dbReference>
<feature type="transmembrane region" description="Helical" evidence="3">
    <location>
        <begin position="143"/>
        <end position="163"/>
    </location>
</feature>
<feature type="transmembrane region" description="Helical" evidence="3">
    <location>
        <begin position="175"/>
        <end position="195"/>
    </location>
</feature>
<feature type="transmembrane region" description="Helical" evidence="3">
    <location>
        <begin position="378"/>
        <end position="402"/>
    </location>
</feature>
<evidence type="ECO:0000256" key="1">
    <source>
        <dbReference type="ARBA" id="ARBA00004141"/>
    </source>
</evidence>
<evidence type="ECO:0000313" key="5">
    <source>
        <dbReference type="Proteomes" id="UP001310594"/>
    </source>
</evidence>
<protein>
    <recommendedName>
        <fullName evidence="6">Major facilitator superfamily (MFS) profile domain-containing protein</fullName>
    </recommendedName>
</protein>
<sequence length="450" mass="47569">MSNTVELTELSVAPAQDEERLSATSSTVAAGNVTASLPPADEGYQAWLVLAGCFIINVLIWGFAFSFGVLQEYYTSHEPFSSQPQGLATVGTTATGLMYLTMPLYLSALQRWPFLKIYSVWASLPFLGASLIGASFATTVPQLVATQGVLFSLGGNLVFAPTLTYLDEWFIRRKGLAIGIMWAGDGVGGVVLPLVLQALLSRYGLQITLRAVGCAMVLLLAPLLVFLKPRLPIPASSAARPIDISFLRSPLFYIFQVFNIVQGTGYFLPSNYLPMYAKSIGLPSELGSLTLVLVNVASVLGCILTGALMDRVDVSAVSFATGAAAAGAVLAVWGVATSMAPLYIFCLLYGFTAGSYSTTWAGMIKAVQRECPGADTNVVFSFLAAGRGLGAVLSGPLSEALISSGQSMQGKARFAYGGEYRTLVIFSGCTALVGGLSWFARGIRSRSHTS</sequence>
<dbReference type="SUPFAM" id="SSF103473">
    <property type="entry name" value="MFS general substrate transporter"/>
    <property type="match status" value="1"/>
</dbReference>
<feature type="transmembrane region" description="Helical" evidence="3">
    <location>
        <begin position="422"/>
        <end position="440"/>
    </location>
</feature>
<evidence type="ECO:0000313" key="4">
    <source>
        <dbReference type="EMBL" id="KAK5693941.1"/>
    </source>
</evidence>